<sequence>MGKQETRNNFKHVSVLQVQSIYACKGFFSFLFLSISSRGERSLSERTGICASGLRTIRSIFINGE</sequence>
<keyword evidence="1" id="KW-0472">Membrane</keyword>
<evidence type="ECO:0000256" key="1">
    <source>
        <dbReference type="SAM" id="Phobius"/>
    </source>
</evidence>
<evidence type="ECO:0000313" key="2">
    <source>
        <dbReference type="EMBL" id="DAD41016.1"/>
    </source>
</evidence>
<evidence type="ECO:0000313" key="3">
    <source>
        <dbReference type="Proteomes" id="UP000607653"/>
    </source>
</evidence>
<dbReference type="PROSITE" id="PS51257">
    <property type="entry name" value="PROKAR_LIPOPROTEIN"/>
    <property type="match status" value="1"/>
</dbReference>
<gene>
    <name evidence="2" type="ORF">HUJ06_015339</name>
</gene>
<reference evidence="2 3" key="1">
    <citation type="journal article" date="2020" name="Mol. Biol. Evol.">
        <title>Distinct Expression and Methylation Patterns for Genes with Different Fates following a Single Whole-Genome Duplication in Flowering Plants.</title>
        <authorList>
            <person name="Shi T."/>
            <person name="Rahmani R.S."/>
            <person name="Gugger P.F."/>
            <person name="Wang M."/>
            <person name="Li H."/>
            <person name="Zhang Y."/>
            <person name="Li Z."/>
            <person name="Wang Q."/>
            <person name="Van de Peer Y."/>
            <person name="Marchal K."/>
            <person name="Chen J."/>
        </authorList>
    </citation>
    <scope>NUCLEOTIDE SEQUENCE [LARGE SCALE GENOMIC DNA]</scope>
    <source>
        <tissue evidence="2">Leaf</tissue>
    </source>
</reference>
<comment type="caution">
    <text evidence="2">The sequence shown here is derived from an EMBL/GenBank/DDBJ whole genome shotgun (WGS) entry which is preliminary data.</text>
</comment>
<keyword evidence="1" id="KW-1133">Transmembrane helix</keyword>
<name>A0A822ZDB2_NELNU</name>
<organism evidence="2 3">
    <name type="scientific">Nelumbo nucifera</name>
    <name type="common">Sacred lotus</name>
    <dbReference type="NCBI Taxonomy" id="4432"/>
    <lineage>
        <taxon>Eukaryota</taxon>
        <taxon>Viridiplantae</taxon>
        <taxon>Streptophyta</taxon>
        <taxon>Embryophyta</taxon>
        <taxon>Tracheophyta</taxon>
        <taxon>Spermatophyta</taxon>
        <taxon>Magnoliopsida</taxon>
        <taxon>Proteales</taxon>
        <taxon>Nelumbonaceae</taxon>
        <taxon>Nelumbo</taxon>
    </lineage>
</organism>
<keyword evidence="1" id="KW-0812">Transmembrane</keyword>
<dbReference type="EMBL" id="DUZY01000005">
    <property type="protein sequence ID" value="DAD41016.1"/>
    <property type="molecule type" value="Genomic_DNA"/>
</dbReference>
<accession>A0A822ZDB2</accession>
<keyword evidence="3" id="KW-1185">Reference proteome</keyword>
<dbReference type="AlphaFoldDB" id="A0A822ZDB2"/>
<protein>
    <submittedName>
        <fullName evidence="2">Uncharacterized protein</fullName>
    </submittedName>
</protein>
<dbReference type="Proteomes" id="UP000607653">
    <property type="component" value="Unassembled WGS sequence"/>
</dbReference>
<proteinExistence type="predicted"/>
<feature type="transmembrane region" description="Helical" evidence="1">
    <location>
        <begin position="20"/>
        <end position="36"/>
    </location>
</feature>